<evidence type="ECO:0000313" key="3">
    <source>
        <dbReference type="Proteomes" id="UP001283361"/>
    </source>
</evidence>
<proteinExistence type="predicted"/>
<comment type="caution">
    <text evidence="2">The sequence shown here is derived from an EMBL/GenBank/DDBJ whole genome shotgun (WGS) entry which is preliminary data.</text>
</comment>
<evidence type="ECO:0000313" key="2">
    <source>
        <dbReference type="EMBL" id="KAK3798865.1"/>
    </source>
</evidence>
<feature type="compositionally biased region" description="Basic and acidic residues" evidence="1">
    <location>
        <begin position="48"/>
        <end position="59"/>
    </location>
</feature>
<keyword evidence="3" id="KW-1185">Reference proteome</keyword>
<feature type="compositionally biased region" description="Polar residues" evidence="1">
    <location>
        <begin position="62"/>
        <end position="72"/>
    </location>
</feature>
<protein>
    <submittedName>
        <fullName evidence="2">Uncharacterized protein</fullName>
    </submittedName>
</protein>
<accession>A0AAE1B459</accession>
<reference evidence="2" key="1">
    <citation type="journal article" date="2023" name="G3 (Bethesda)">
        <title>A reference genome for the long-term kleptoplast-retaining sea slug Elysia crispata morphotype clarki.</title>
        <authorList>
            <person name="Eastman K.E."/>
            <person name="Pendleton A.L."/>
            <person name="Shaikh M.A."/>
            <person name="Suttiyut T."/>
            <person name="Ogas R."/>
            <person name="Tomko P."/>
            <person name="Gavelis G."/>
            <person name="Widhalm J.R."/>
            <person name="Wisecaver J.H."/>
        </authorList>
    </citation>
    <scope>NUCLEOTIDE SEQUENCE</scope>
    <source>
        <strain evidence="2">ECLA1</strain>
    </source>
</reference>
<sequence length="72" mass="8214">MTEEQSNVPEKFTGGRLWHRASRSQVQEIWFSCQVKSWRSSENVGLGTREEKEEERKGFTESSIVTCTACSG</sequence>
<dbReference type="EMBL" id="JAWDGP010000619">
    <property type="protein sequence ID" value="KAK3798865.1"/>
    <property type="molecule type" value="Genomic_DNA"/>
</dbReference>
<organism evidence="2 3">
    <name type="scientific">Elysia crispata</name>
    <name type="common">lettuce slug</name>
    <dbReference type="NCBI Taxonomy" id="231223"/>
    <lineage>
        <taxon>Eukaryota</taxon>
        <taxon>Metazoa</taxon>
        <taxon>Spiralia</taxon>
        <taxon>Lophotrochozoa</taxon>
        <taxon>Mollusca</taxon>
        <taxon>Gastropoda</taxon>
        <taxon>Heterobranchia</taxon>
        <taxon>Euthyneura</taxon>
        <taxon>Panpulmonata</taxon>
        <taxon>Sacoglossa</taxon>
        <taxon>Placobranchoidea</taxon>
        <taxon>Plakobranchidae</taxon>
        <taxon>Elysia</taxon>
    </lineage>
</organism>
<feature type="region of interest" description="Disordered" evidence="1">
    <location>
        <begin position="44"/>
        <end position="72"/>
    </location>
</feature>
<evidence type="ECO:0000256" key="1">
    <source>
        <dbReference type="SAM" id="MobiDB-lite"/>
    </source>
</evidence>
<gene>
    <name evidence="2" type="ORF">RRG08_050244</name>
</gene>
<name>A0AAE1B459_9GAST</name>
<dbReference type="Proteomes" id="UP001283361">
    <property type="component" value="Unassembled WGS sequence"/>
</dbReference>
<dbReference type="AlphaFoldDB" id="A0AAE1B459"/>